<dbReference type="PANTHER" id="PTHR10272">
    <property type="entry name" value="PLATELET-ACTIVATING FACTOR ACETYLHYDROLASE"/>
    <property type="match status" value="1"/>
</dbReference>
<dbReference type="InterPro" id="IPR029058">
    <property type="entry name" value="AB_hydrolase_fold"/>
</dbReference>
<feature type="region of interest" description="Disordered" evidence="4">
    <location>
        <begin position="1"/>
        <end position="23"/>
    </location>
</feature>
<dbReference type="Gene3D" id="3.40.50.1820">
    <property type="entry name" value="alpha/beta hydrolase"/>
    <property type="match status" value="1"/>
</dbReference>
<feature type="compositionally biased region" description="Polar residues" evidence="4">
    <location>
        <begin position="1"/>
        <end position="10"/>
    </location>
</feature>
<accession>A0A1I2CUK8</accession>
<protein>
    <submittedName>
        <fullName evidence="5">Alpha/beta hydrolase family protein</fullName>
    </submittedName>
    <submittedName>
        <fullName evidence="6">Serine aminopeptidase, S33</fullName>
    </submittedName>
</protein>
<organism evidence="5 8">
    <name type="scientific">Saccharopolyspora kobensis</name>
    <dbReference type="NCBI Taxonomy" id="146035"/>
    <lineage>
        <taxon>Bacteria</taxon>
        <taxon>Bacillati</taxon>
        <taxon>Actinomycetota</taxon>
        <taxon>Actinomycetes</taxon>
        <taxon>Pseudonocardiales</taxon>
        <taxon>Pseudonocardiaceae</taxon>
        <taxon>Saccharopolyspora</taxon>
    </lineage>
</organism>
<dbReference type="GO" id="GO:0004177">
    <property type="term" value="F:aminopeptidase activity"/>
    <property type="evidence" value="ECO:0007669"/>
    <property type="project" value="UniProtKB-KW"/>
</dbReference>
<keyword evidence="7" id="KW-1185">Reference proteome</keyword>
<gene>
    <name evidence="5" type="ORF">SAMN02982929_07004</name>
    <name evidence="6" type="ORF">SAMN05216506_113236</name>
</gene>
<dbReference type="SUPFAM" id="SSF53474">
    <property type="entry name" value="alpha/beta-Hydrolases"/>
    <property type="match status" value="1"/>
</dbReference>
<reference evidence="5" key="2">
    <citation type="submission" date="2016-10" db="EMBL/GenBank/DDBJ databases">
        <authorList>
            <person name="de Groot N.N."/>
        </authorList>
    </citation>
    <scope>NUCLEOTIDE SEQUENCE [LARGE SCALE GENOMIC DNA]</scope>
    <source>
        <strain evidence="5">ATCC 20501</strain>
    </source>
</reference>
<keyword evidence="6" id="KW-0031">Aminopeptidase</keyword>
<evidence type="ECO:0000256" key="1">
    <source>
        <dbReference type="ARBA" id="ARBA00022801"/>
    </source>
</evidence>
<dbReference type="Proteomes" id="UP000199690">
    <property type="component" value="Unassembled WGS sequence"/>
</dbReference>
<accession>A0A1H6EN51</accession>
<evidence type="ECO:0000313" key="8">
    <source>
        <dbReference type="Proteomes" id="UP000236729"/>
    </source>
</evidence>
<evidence type="ECO:0000256" key="3">
    <source>
        <dbReference type="ARBA" id="ARBA00023098"/>
    </source>
</evidence>
<dbReference type="GO" id="GO:0016042">
    <property type="term" value="P:lipid catabolic process"/>
    <property type="evidence" value="ECO:0007669"/>
    <property type="project" value="UniProtKB-KW"/>
</dbReference>
<name>A0A1H6EN51_9PSEU</name>
<dbReference type="RefSeq" id="WP_093357158.1">
    <property type="nucleotide sequence ID" value="NZ_FNVB01000018.1"/>
</dbReference>
<dbReference type="Pfam" id="PF03403">
    <property type="entry name" value="PAF-AH_p_II"/>
    <property type="match status" value="1"/>
</dbReference>
<proteinExistence type="predicted"/>
<dbReference type="EMBL" id="FOME01000013">
    <property type="protein sequence ID" value="SFE71862.1"/>
    <property type="molecule type" value="Genomic_DNA"/>
</dbReference>
<evidence type="ECO:0000313" key="7">
    <source>
        <dbReference type="Proteomes" id="UP000199690"/>
    </source>
</evidence>
<evidence type="ECO:0000256" key="4">
    <source>
        <dbReference type="SAM" id="MobiDB-lite"/>
    </source>
</evidence>
<evidence type="ECO:0000313" key="5">
    <source>
        <dbReference type="EMBL" id="SEG98229.1"/>
    </source>
</evidence>
<dbReference type="AlphaFoldDB" id="A0A1H6EN51"/>
<dbReference type="PANTHER" id="PTHR10272:SF0">
    <property type="entry name" value="PLATELET-ACTIVATING FACTOR ACETYLHYDROLASE"/>
    <property type="match status" value="1"/>
</dbReference>
<dbReference type="SMR" id="A0A1H6EN51"/>
<keyword evidence="2" id="KW-0442">Lipid degradation</keyword>
<dbReference type="Proteomes" id="UP000236729">
    <property type="component" value="Unassembled WGS sequence"/>
</dbReference>
<dbReference type="GO" id="GO:0003847">
    <property type="term" value="F:1-alkyl-2-acetylglycerophosphocholine esterase activity"/>
    <property type="evidence" value="ECO:0007669"/>
    <property type="project" value="TreeGrafter"/>
</dbReference>
<keyword evidence="1 5" id="KW-0378">Hydrolase</keyword>
<reference evidence="7 8" key="1">
    <citation type="submission" date="2016-10" db="EMBL/GenBank/DDBJ databases">
        <authorList>
            <person name="Varghese N."/>
            <person name="Submissions S."/>
        </authorList>
    </citation>
    <scope>NUCLEOTIDE SEQUENCE [LARGE SCALE GENOMIC DNA]</scope>
    <source>
        <strain evidence="8">ATCC 20501</strain>
        <strain evidence="6 7">CGMCC 4.3529</strain>
    </source>
</reference>
<keyword evidence="3" id="KW-0443">Lipid metabolism</keyword>
<dbReference type="EMBL" id="FNVB01000018">
    <property type="protein sequence ID" value="SEG98229.1"/>
    <property type="molecule type" value="Genomic_DNA"/>
</dbReference>
<keyword evidence="6" id="KW-0645">Protease</keyword>
<sequence length="348" mass="36345">MPNSSASSLQLPPPGGPRPVGTRSWHLVDADRADPWDTGRSRELMVQLWYPAGSAGDRARYLPVPVARLVIDSWAEEGENLGAESGEALAAAGVTALDGVPPLIGAPAPLVLLSPGLGEYRTGLSALAEELASRGLWVAGVDHPSDAAGVAFPDGRVVAHHEPDFGEDGDLEDRYLATRIADLRFVLDRLLGSEWRELVDPDRIAVAGHSLGGAAALEVARLDDRVAAAAVLDGSLYGEVLTTGLDVPVLLCALTPPDPDDPDVLAGWEQVWPLLRGPRQWTTVPDAGHLSATDFDVFAAPLGLREPGDPDDLLSFGTLAPGEGVAAVRSVLVGFLGAHLSGHVVADA</sequence>
<evidence type="ECO:0000256" key="2">
    <source>
        <dbReference type="ARBA" id="ARBA00022963"/>
    </source>
</evidence>
<evidence type="ECO:0000313" key="6">
    <source>
        <dbReference type="EMBL" id="SFE71862.1"/>
    </source>
</evidence>